<dbReference type="Pfam" id="PF17782">
    <property type="entry name" value="WHD_DprA"/>
    <property type="match status" value="1"/>
</dbReference>
<protein>
    <submittedName>
        <fullName evidence="5">DNA-protecting protein DprA</fullName>
    </submittedName>
</protein>
<dbReference type="InterPro" id="IPR010994">
    <property type="entry name" value="RuvA_2-like"/>
</dbReference>
<gene>
    <name evidence="5" type="primary">dprA</name>
    <name evidence="5" type="ORF">G3A44_07995</name>
</gene>
<evidence type="ECO:0000313" key="6">
    <source>
        <dbReference type="Proteomes" id="UP000484255"/>
    </source>
</evidence>
<dbReference type="EMBL" id="JAAGOH010000007">
    <property type="protein sequence ID" value="NDY91133.1"/>
    <property type="molecule type" value="Genomic_DNA"/>
</dbReference>
<organism evidence="5 6">
    <name type="scientific">Ideonella livida</name>
    <dbReference type="NCBI Taxonomy" id="2707176"/>
    <lineage>
        <taxon>Bacteria</taxon>
        <taxon>Pseudomonadati</taxon>
        <taxon>Pseudomonadota</taxon>
        <taxon>Betaproteobacteria</taxon>
        <taxon>Burkholderiales</taxon>
        <taxon>Sphaerotilaceae</taxon>
        <taxon>Ideonella</taxon>
    </lineage>
</organism>
<dbReference type="Proteomes" id="UP000484255">
    <property type="component" value="Unassembled WGS sequence"/>
</dbReference>
<dbReference type="Gene3D" id="3.40.50.450">
    <property type="match status" value="1"/>
</dbReference>
<dbReference type="InterPro" id="IPR057666">
    <property type="entry name" value="DrpA_SLOG"/>
</dbReference>
<dbReference type="InterPro" id="IPR036388">
    <property type="entry name" value="WH-like_DNA-bd_sf"/>
</dbReference>
<evidence type="ECO:0000256" key="2">
    <source>
        <dbReference type="SAM" id="SignalP"/>
    </source>
</evidence>
<feature type="domain" description="DprA winged helix" evidence="4">
    <location>
        <begin position="308"/>
        <end position="366"/>
    </location>
</feature>
<dbReference type="SUPFAM" id="SSF102405">
    <property type="entry name" value="MCP/YpsA-like"/>
    <property type="match status" value="1"/>
</dbReference>
<dbReference type="RefSeq" id="WP_163456987.1">
    <property type="nucleotide sequence ID" value="NZ_JAAGOH010000007.1"/>
</dbReference>
<feature type="chain" id="PRO_5028816966" evidence="2">
    <location>
        <begin position="21"/>
        <end position="372"/>
    </location>
</feature>
<proteinExistence type="inferred from homology"/>
<accession>A0A7C9PG90</accession>
<dbReference type="InterPro" id="IPR041614">
    <property type="entry name" value="DprA_WH"/>
</dbReference>
<evidence type="ECO:0000259" key="3">
    <source>
        <dbReference type="Pfam" id="PF02481"/>
    </source>
</evidence>
<feature type="domain" description="Smf/DprA SLOG" evidence="3">
    <location>
        <begin position="83"/>
        <end position="295"/>
    </location>
</feature>
<sequence>MTPATLLAWLRLLGAPSVGAATARRLVQALGSAEAALQAPEATLLELAGPAATRGLRATQEDLGTRLKRIQQWLDGAPTQRHVLGWDEATYPELLRQSPDAPPLLFAQGALPALATPCLAIVGSRRCTPAGKETAHRFAKALSEAGITIVSGLALGIDAAAHEGALAGQATGGAPTIAVVGTGLDRVYPARHKPLAHQIAADGLLLSELPPGAPPLAPHFPRRNRIIAGLSLGTLVVEADLQSGSLITARLALEANRDVMAIPGSIHNPQSRGCHQLIKQGALLVEDPAEVLDNLGWSGRAPDVARSTAPAMDAAPPAAQDLLQWVGHDPVDLDTLCLRSGRPAAELLVELLTLELEGHLCRHEDGRVVRAG</sequence>
<dbReference type="GO" id="GO:0009294">
    <property type="term" value="P:DNA-mediated transformation"/>
    <property type="evidence" value="ECO:0007669"/>
    <property type="project" value="InterPro"/>
</dbReference>
<comment type="similarity">
    <text evidence="1">Belongs to the DprA/Smf family.</text>
</comment>
<name>A0A7C9PG90_9BURK</name>
<dbReference type="Pfam" id="PF02481">
    <property type="entry name" value="DNA_processg_A"/>
    <property type="match status" value="1"/>
</dbReference>
<keyword evidence="6" id="KW-1185">Reference proteome</keyword>
<dbReference type="InterPro" id="IPR003488">
    <property type="entry name" value="DprA"/>
</dbReference>
<feature type="signal peptide" evidence="2">
    <location>
        <begin position="1"/>
        <end position="20"/>
    </location>
</feature>
<dbReference type="Gene3D" id="1.10.10.10">
    <property type="entry name" value="Winged helix-like DNA-binding domain superfamily/Winged helix DNA-binding domain"/>
    <property type="match status" value="1"/>
</dbReference>
<evidence type="ECO:0000313" key="5">
    <source>
        <dbReference type="EMBL" id="NDY91133.1"/>
    </source>
</evidence>
<dbReference type="SUPFAM" id="SSF47781">
    <property type="entry name" value="RuvA domain 2-like"/>
    <property type="match status" value="1"/>
</dbReference>
<reference evidence="5 6" key="1">
    <citation type="submission" date="2020-02" db="EMBL/GenBank/DDBJ databases">
        <title>Ideonella bacterium strain TBM-1.</title>
        <authorList>
            <person name="Chen W.-M."/>
        </authorList>
    </citation>
    <scope>NUCLEOTIDE SEQUENCE [LARGE SCALE GENOMIC DNA]</scope>
    <source>
        <strain evidence="5 6">TBM-1</strain>
    </source>
</reference>
<dbReference type="AlphaFoldDB" id="A0A7C9PG90"/>
<dbReference type="PANTHER" id="PTHR43022:SF1">
    <property type="entry name" value="PROTEIN SMF"/>
    <property type="match status" value="1"/>
</dbReference>
<keyword evidence="2" id="KW-0732">Signal</keyword>
<dbReference type="PANTHER" id="PTHR43022">
    <property type="entry name" value="PROTEIN SMF"/>
    <property type="match status" value="1"/>
</dbReference>
<evidence type="ECO:0000256" key="1">
    <source>
        <dbReference type="ARBA" id="ARBA00006525"/>
    </source>
</evidence>
<comment type="caution">
    <text evidence="5">The sequence shown here is derived from an EMBL/GenBank/DDBJ whole genome shotgun (WGS) entry which is preliminary data.</text>
</comment>
<dbReference type="Pfam" id="PF21102">
    <property type="entry name" value="DprA_N"/>
    <property type="match status" value="1"/>
</dbReference>
<evidence type="ECO:0000259" key="4">
    <source>
        <dbReference type="Pfam" id="PF17782"/>
    </source>
</evidence>
<dbReference type="NCBIfam" id="TIGR00732">
    <property type="entry name" value="dprA"/>
    <property type="match status" value="1"/>
</dbReference>